<reference evidence="1" key="1">
    <citation type="submission" date="2022-07" db="EMBL/GenBank/DDBJ databases">
        <title>Genome-based characterization of novel serogroup A variants of Pasteurella multocida.</title>
        <authorList>
            <person name="Prajapati A."/>
            <person name="Yogisharadhya R."/>
            <person name="Mohanty N."/>
            <person name="Chanda M."/>
            <person name="Mendem S.K."/>
            <person name="Siddaramappa S."/>
            <person name="Shivachandra S.B."/>
        </authorList>
    </citation>
    <scope>NUCLEOTIDE SEQUENCE</scope>
    <source>
        <strain evidence="1">NIVEDIPm19</strain>
    </source>
</reference>
<dbReference type="Pfam" id="PF08822">
    <property type="entry name" value="DUF1804"/>
    <property type="match status" value="1"/>
</dbReference>
<dbReference type="InterPro" id="IPR014926">
    <property type="entry name" value="Phage_D3112_Orf24"/>
</dbReference>
<comment type="caution">
    <text evidence="1">The sequence shown here is derived from an EMBL/GenBank/DDBJ whole genome shotgun (WGS) entry which is preliminary data.</text>
</comment>
<evidence type="ECO:0000313" key="1">
    <source>
        <dbReference type="EMBL" id="MDA5624060.1"/>
    </source>
</evidence>
<name>A0A9X3URZ8_PASMD</name>
<proteinExistence type="predicted"/>
<protein>
    <submittedName>
        <fullName evidence="1">DUF1804 family protein</fullName>
    </submittedName>
</protein>
<dbReference type="Proteomes" id="UP001145481">
    <property type="component" value="Unassembled WGS sequence"/>
</dbReference>
<organism evidence="1 2">
    <name type="scientific">Pasteurella multocida</name>
    <dbReference type="NCBI Taxonomy" id="747"/>
    <lineage>
        <taxon>Bacteria</taxon>
        <taxon>Pseudomonadati</taxon>
        <taxon>Pseudomonadota</taxon>
        <taxon>Gammaproteobacteria</taxon>
        <taxon>Pasteurellales</taxon>
        <taxon>Pasteurellaceae</taxon>
        <taxon>Pasteurella</taxon>
    </lineage>
</organism>
<gene>
    <name evidence="1" type="ORF">NM948_10995</name>
</gene>
<dbReference type="RefSeq" id="WP_195189117.1">
    <property type="nucleotide sequence ID" value="NZ_JADMLJ010000032.1"/>
</dbReference>
<accession>A0A9X3URZ8</accession>
<dbReference type="EMBL" id="JANJHC010000032">
    <property type="protein sequence ID" value="MDA5624060.1"/>
    <property type="molecule type" value="Genomic_DNA"/>
</dbReference>
<evidence type="ECO:0000313" key="2">
    <source>
        <dbReference type="Proteomes" id="UP001145481"/>
    </source>
</evidence>
<dbReference type="AlphaFoldDB" id="A0A9X3URZ8"/>
<sequence>MAFDEKTRALVRRYYVFEFLSLEQSANKAGVSFNTARRWKKEAASKGDDWDKVRDVQVMVGSELTDITKGLLSGFIIQYRATMDEIQNSDLNAQDKVDRLSSLADSFAKMTAASKRILPEVSESATALKTIKLFGSYIQEKKPQLLGEFLDLIRDFGQQLEKEFKK</sequence>